<dbReference type="eggNOG" id="arCOG06178">
    <property type="taxonomic scope" value="Archaea"/>
</dbReference>
<evidence type="ECO:0000313" key="2">
    <source>
        <dbReference type="EMBL" id="ACV11387.1"/>
    </source>
</evidence>
<feature type="compositionally biased region" description="Acidic residues" evidence="1">
    <location>
        <begin position="1"/>
        <end position="13"/>
    </location>
</feature>
<sequence>MTQPDDESPDVPEDVQAALDDSSDRQLREIIHDAQARLEAHPPLNEEVPLETGETFVGEEVELDEAIVEAFETTDDELLREVVTYARQCLEDRPPLTAVIEARDNEELVRMEDEGPYTTVVVERPDETGAARGPFAYMVQWEPHVEDEGKYKWHYLGRVFDEEET</sequence>
<dbReference type="STRING" id="519442.Huta_1211"/>
<dbReference type="AlphaFoldDB" id="C7NMS4"/>
<dbReference type="EMBL" id="CP001687">
    <property type="protein sequence ID" value="ACV11387.1"/>
    <property type="molecule type" value="Genomic_DNA"/>
</dbReference>
<evidence type="ECO:0000256" key="1">
    <source>
        <dbReference type="SAM" id="MobiDB-lite"/>
    </source>
</evidence>
<keyword evidence="3" id="KW-1185">Reference proteome</keyword>
<dbReference type="GeneID" id="25143321"/>
<gene>
    <name evidence="2" type="ordered locus">Huta_1211</name>
</gene>
<dbReference type="Proteomes" id="UP000002071">
    <property type="component" value="Chromosome"/>
</dbReference>
<feature type="region of interest" description="Disordered" evidence="1">
    <location>
        <begin position="1"/>
        <end position="25"/>
    </location>
</feature>
<organism evidence="2 3">
    <name type="scientific">Halorhabdus utahensis (strain DSM 12940 / JCM 11049 / AX-2)</name>
    <dbReference type="NCBI Taxonomy" id="519442"/>
    <lineage>
        <taxon>Archaea</taxon>
        <taxon>Methanobacteriati</taxon>
        <taxon>Methanobacteriota</taxon>
        <taxon>Stenosarchaea group</taxon>
        <taxon>Halobacteria</taxon>
        <taxon>Halobacteriales</taxon>
        <taxon>Haloarculaceae</taxon>
        <taxon>Halorhabdus</taxon>
    </lineage>
</organism>
<reference evidence="2 3" key="1">
    <citation type="journal article" date="2009" name="Stand. Genomic Sci.">
        <title>Complete genome sequence of Halorhabdus utahensis type strain (AX-2).</title>
        <authorList>
            <person name="Anderson I."/>
            <person name="Tindall B.J."/>
            <person name="Pomrenke H."/>
            <person name="Goker M."/>
            <person name="Lapidus A."/>
            <person name="Nolan M."/>
            <person name="Copeland A."/>
            <person name="Glavina Del Rio T."/>
            <person name="Chen F."/>
            <person name="Tice H."/>
            <person name="Cheng J.F."/>
            <person name="Lucas S."/>
            <person name="Chertkov O."/>
            <person name="Bruce D."/>
            <person name="Brettin T."/>
            <person name="Detter J.C."/>
            <person name="Han C."/>
            <person name="Goodwin L."/>
            <person name="Land M."/>
            <person name="Hauser L."/>
            <person name="Chang Y.J."/>
            <person name="Jeffries C.D."/>
            <person name="Pitluck S."/>
            <person name="Pati A."/>
            <person name="Mavromatis K."/>
            <person name="Ivanova N."/>
            <person name="Ovchinnikova G."/>
            <person name="Chen A."/>
            <person name="Palaniappan K."/>
            <person name="Chain P."/>
            <person name="Rohde M."/>
            <person name="Bristow J."/>
            <person name="Eisen J.A."/>
            <person name="Markowitz V."/>
            <person name="Hugenholtz P."/>
            <person name="Kyrpides N.C."/>
            <person name="Klenk H.P."/>
        </authorList>
    </citation>
    <scope>NUCLEOTIDE SEQUENCE [LARGE SCALE GENOMIC DNA]</scope>
    <source>
        <strain evidence="3">DSM 12940 / JCM 11049 / AX-2</strain>
    </source>
</reference>
<evidence type="ECO:0000313" key="3">
    <source>
        <dbReference type="Proteomes" id="UP000002071"/>
    </source>
</evidence>
<name>C7NMS4_HALUD</name>
<protein>
    <submittedName>
        <fullName evidence="2">Uncharacterized protein</fullName>
    </submittedName>
</protein>
<dbReference type="HOGENOM" id="CLU_136584_0_0_2"/>
<accession>C7NMS4</accession>
<dbReference type="RefSeq" id="WP_015788962.1">
    <property type="nucleotide sequence ID" value="NC_013158.1"/>
</dbReference>
<dbReference type="KEGG" id="hut:Huta_1211"/>
<proteinExistence type="predicted"/>